<dbReference type="PROSITE" id="PS50191">
    <property type="entry name" value="CRAL_TRIO"/>
    <property type="match status" value="1"/>
</dbReference>
<dbReference type="SMART" id="SM01100">
    <property type="entry name" value="CRAL_TRIO_N"/>
    <property type="match status" value="1"/>
</dbReference>
<dbReference type="Pfam" id="PF03765">
    <property type="entry name" value="CRAL_TRIO_N"/>
    <property type="match status" value="1"/>
</dbReference>
<dbReference type="AlphaFoldDB" id="A0AA36NLJ1"/>
<proteinExistence type="predicted"/>
<evidence type="ECO:0000313" key="4">
    <source>
        <dbReference type="Proteomes" id="UP001178507"/>
    </source>
</evidence>
<name>A0AA36NLJ1_9DINO</name>
<protein>
    <recommendedName>
        <fullName evidence="2">CRAL-TRIO domain-containing protein</fullName>
    </recommendedName>
</protein>
<dbReference type="PANTHER" id="PTHR45657:SF1">
    <property type="entry name" value="CRAL-TRIO DOMAIN-CONTAINING PROTEIN YKL091C-RELATED"/>
    <property type="match status" value="1"/>
</dbReference>
<comment type="caution">
    <text evidence="3">The sequence shown here is derived from an EMBL/GenBank/DDBJ whole genome shotgun (WGS) entry which is preliminary data.</text>
</comment>
<feature type="transmembrane region" description="Helical" evidence="1">
    <location>
        <begin position="353"/>
        <end position="371"/>
    </location>
</feature>
<evidence type="ECO:0000256" key="1">
    <source>
        <dbReference type="SAM" id="Phobius"/>
    </source>
</evidence>
<evidence type="ECO:0000313" key="3">
    <source>
        <dbReference type="EMBL" id="CAJ1407513.1"/>
    </source>
</evidence>
<dbReference type="SMART" id="SM00516">
    <property type="entry name" value="SEC14"/>
    <property type="match status" value="1"/>
</dbReference>
<dbReference type="InterPro" id="IPR011074">
    <property type="entry name" value="CRAL/TRIO_N_dom"/>
</dbReference>
<dbReference type="InterPro" id="IPR036865">
    <property type="entry name" value="CRAL-TRIO_dom_sf"/>
</dbReference>
<dbReference type="InterPro" id="IPR036273">
    <property type="entry name" value="CRAL/TRIO_N_dom_sf"/>
</dbReference>
<keyword evidence="4" id="KW-1185">Reference proteome</keyword>
<organism evidence="3 4">
    <name type="scientific">Effrenium voratum</name>
    <dbReference type="NCBI Taxonomy" id="2562239"/>
    <lineage>
        <taxon>Eukaryota</taxon>
        <taxon>Sar</taxon>
        <taxon>Alveolata</taxon>
        <taxon>Dinophyceae</taxon>
        <taxon>Suessiales</taxon>
        <taxon>Symbiodiniaceae</taxon>
        <taxon>Effrenium</taxon>
    </lineage>
</organism>
<keyword evidence="1" id="KW-0472">Membrane</keyword>
<feature type="domain" description="CRAL-TRIO" evidence="2">
    <location>
        <begin position="120"/>
        <end position="299"/>
    </location>
</feature>
<sequence>MLCCWEGFSPGKSRVPRIESLEAASVTPEQTAKLRDFRRSLPAGHGDVPDYDLLRFLRARKWDVSAALQQFEETLQWRQQHHIDDFRAKAPGPFEDVQDPQLFCDGMECFPQLRLVKPREDEGAWLYYGMTVTAGFDKEGRPIHLQQAGLASQRFAAMYSFAGKDPTYKIIYDGYVRAQESQAARMQESSARLGRRVTQQVVIMDFKGLSFWPDPRALAVFKDFLSVSQRYYPETLGIQFFLNTPPVFLAIWRLIKEWIDPVTASKMHLLGSDFQRELLEYIPADQLPVAYGGTNSWDVFNWPPDIDEFRRRYAQYAEAAERLPGRSQVYKPQDRKAKTTVLSDAKQNRSLTPTWAVFVLLLSMIAAFVRVM</sequence>
<dbReference type="PANTHER" id="PTHR45657">
    <property type="entry name" value="CRAL-TRIO DOMAIN-CONTAINING PROTEIN YKL091C-RELATED"/>
    <property type="match status" value="1"/>
</dbReference>
<gene>
    <name evidence="3" type="ORF">EVOR1521_LOCUS29185</name>
</gene>
<dbReference type="EMBL" id="CAUJNA010003674">
    <property type="protein sequence ID" value="CAJ1407513.1"/>
    <property type="molecule type" value="Genomic_DNA"/>
</dbReference>
<dbReference type="Gene3D" id="3.40.525.10">
    <property type="entry name" value="CRAL-TRIO lipid binding domain"/>
    <property type="match status" value="1"/>
</dbReference>
<dbReference type="InterPro" id="IPR051026">
    <property type="entry name" value="PI/PC_transfer"/>
</dbReference>
<accession>A0AA36NLJ1</accession>
<keyword evidence="1" id="KW-0812">Transmembrane</keyword>
<dbReference type="CDD" id="cd00170">
    <property type="entry name" value="SEC14"/>
    <property type="match status" value="1"/>
</dbReference>
<dbReference type="Proteomes" id="UP001178507">
    <property type="component" value="Unassembled WGS sequence"/>
</dbReference>
<evidence type="ECO:0000259" key="2">
    <source>
        <dbReference type="PROSITE" id="PS50191"/>
    </source>
</evidence>
<keyword evidence="1" id="KW-1133">Transmembrane helix</keyword>
<dbReference type="SUPFAM" id="SSF46938">
    <property type="entry name" value="CRAL/TRIO N-terminal domain"/>
    <property type="match status" value="1"/>
</dbReference>
<dbReference type="Pfam" id="PF00650">
    <property type="entry name" value="CRAL_TRIO"/>
    <property type="match status" value="1"/>
</dbReference>
<dbReference type="InterPro" id="IPR001251">
    <property type="entry name" value="CRAL-TRIO_dom"/>
</dbReference>
<reference evidence="3" key="1">
    <citation type="submission" date="2023-08" db="EMBL/GenBank/DDBJ databases">
        <authorList>
            <person name="Chen Y."/>
            <person name="Shah S."/>
            <person name="Dougan E. K."/>
            <person name="Thang M."/>
            <person name="Chan C."/>
        </authorList>
    </citation>
    <scope>NUCLEOTIDE SEQUENCE</scope>
</reference>
<dbReference type="SUPFAM" id="SSF52087">
    <property type="entry name" value="CRAL/TRIO domain"/>
    <property type="match status" value="1"/>
</dbReference>